<feature type="domain" description="DUF8042" evidence="1">
    <location>
        <begin position="14"/>
        <end position="114"/>
    </location>
</feature>
<dbReference type="Proteomes" id="UP000252100">
    <property type="component" value="Chromosome"/>
</dbReference>
<accession>A0A345BZC5</accession>
<reference evidence="2 3" key="1">
    <citation type="journal article" date="2018" name="J. Microbiol.">
        <title>Salicibibacter kimchii gen. nov., sp. nov., a moderately halophilic and alkalitolerant bacterium in the family Bacillaceae, isolated from kimchi.</title>
        <authorList>
            <person name="Jang J.Y."/>
            <person name="Oh Y.J."/>
            <person name="Lim S.K."/>
            <person name="Park H.K."/>
            <person name="Lee C."/>
            <person name="Kim J.Y."/>
            <person name="Lee M.A."/>
            <person name="Choi H.J."/>
        </authorList>
    </citation>
    <scope>NUCLEOTIDE SEQUENCE [LARGE SCALE GENOMIC DNA]</scope>
    <source>
        <strain evidence="2 3">NKC1-1</strain>
    </source>
</reference>
<organism evidence="2 3">
    <name type="scientific">Salicibibacter kimchii</name>
    <dbReference type="NCBI Taxonomy" id="2099786"/>
    <lineage>
        <taxon>Bacteria</taxon>
        <taxon>Bacillati</taxon>
        <taxon>Bacillota</taxon>
        <taxon>Bacilli</taxon>
        <taxon>Bacillales</taxon>
        <taxon>Bacillaceae</taxon>
        <taxon>Salicibibacter</taxon>
    </lineage>
</organism>
<evidence type="ECO:0000313" key="2">
    <source>
        <dbReference type="EMBL" id="AXF56306.1"/>
    </source>
</evidence>
<evidence type="ECO:0000313" key="3">
    <source>
        <dbReference type="Proteomes" id="UP000252100"/>
    </source>
</evidence>
<name>A0A345BZC5_9BACI</name>
<dbReference type="AlphaFoldDB" id="A0A345BZC5"/>
<dbReference type="InterPro" id="IPR058355">
    <property type="entry name" value="DUF8042"/>
</dbReference>
<dbReference type="EMBL" id="CP031092">
    <property type="protein sequence ID" value="AXF56306.1"/>
    <property type="molecule type" value="Genomic_DNA"/>
</dbReference>
<sequence length="117" mass="13361">MGLKKMNDGGTLKKVIFTCDQLINDMEASLREIEKNGNILQCFEEMMGRYEQLEILAVTIGGHKQKGNIKARLTRVKRELQDAKTAVELEKYGNAEEMLEHHLIPALQRFREGLLST</sequence>
<protein>
    <recommendedName>
        <fullName evidence="1">DUF8042 domain-containing protein</fullName>
    </recommendedName>
</protein>
<evidence type="ECO:0000259" key="1">
    <source>
        <dbReference type="Pfam" id="PF26154"/>
    </source>
</evidence>
<keyword evidence="3" id="KW-1185">Reference proteome</keyword>
<dbReference type="Pfam" id="PF26154">
    <property type="entry name" value="DUF8042"/>
    <property type="match status" value="1"/>
</dbReference>
<proteinExistence type="predicted"/>
<gene>
    <name evidence="2" type="ORF">DT065_09930</name>
</gene>
<dbReference type="KEGG" id="rue:DT065_09930"/>